<evidence type="ECO:0000313" key="1">
    <source>
        <dbReference type="EMBL" id="CAL4083101.1"/>
    </source>
</evidence>
<sequence length="112" mass="12969">KDLRKQLVTNPKAETYIREGEIDFQTVHGSAFESAEGIRDPHVAFENKGTPWMAKCKPSNYSRFLGAIGFHFEKPLVLTRFSFTRRINKFFKDDGPSKYEFFGSNDHNCMNQ</sequence>
<comment type="caution">
    <text evidence="1">The sequence shown here is derived from an EMBL/GenBank/DDBJ whole genome shotgun (WGS) entry which is preliminary data.</text>
</comment>
<name>A0AAV2QJH0_MEGNR</name>
<keyword evidence="2" id="KW-1185">Reference proteome</keyword>
<reference evidence="1 2" key="1">
    <citation type="submission" date="2024-05" db="EMBL/GenBank/DDBJ databases">
        <authorList>
            <person name="Wallberg A."/>
        </authorList>
    </citation>
    <scope>NUCLEOTIDE SEQUENCE [LARGE SCALE GENOMIC DNA]</scope>
</reference>
<dbReference type="EMBL" id="CAXKWB010006509">
    <property type="protein sequence ID" value="CAL4083101.1"/>
    <property type="molecule type" value="Genomic_DNA"/>
</dbReference>
<feature type="non-terminal residue" evidence="1">
    <location>
        <position position="1"/>
    </location>
</feature>
<dbReference type="Proteomes" id="UP001497623">
    <property type="component" value="Unassembled WGS sequence"/>
</dbReference>
<dbReference type="AlphaFoldDB" id="A0AAV2QJH0"/>
<protein>
    <submittedName>
        <fullName evidence="1">Uncharacterized protein</fullName>
    </submittedName>
</protein>
<proteinExistence type="predicted"/>
<evidence type="ECO:0000313" key="2">
    <source>
        <dbReference type="Proteomes" id="UP001497623"/>
    </source>
</evidence>
<organism evidence="1 2">
    <name type="scientific">Meganyctiphanes norvegica</name>
    <name type="common">Northern krill</name>
    <name type="synonym">Thysanopoda norvegica</name>
    <dbReference type="NCBI Taxonomy" id="48144"/>
    <lineage>
        <taxon>Eukaryota</taxon>
        <taxon>Metazoa</taxon>
        <taxon>Ecdysozoa</taxon>
        <taxon>Arthropoda</taxon>
        <taxon>Crustacea</taxon>
        <taxon>Multicrustacea</taxon>
        <taxon>Malacostraca</taxon>
        <taxon>Eumalacostraca</taxon>
        <taxon>Eucarida</taxon>
        <taxon>Euphausiacea</taxon>
        <taxon>Euphausiidae</taxon>
        <taxon>Meganyctiphanes</taxon>
    </lineage>
</organism>
<accession>A0AAV2QJH0</accession>
<gene>
    <name evidence="1" type="ORF">MNOR_LOCUS12079</name>
</gene>
<feature type="non-terminal residue" evidence="1">
    <location>
        <position position="112"/>
    </location>
</feature>